<protein>
    <submittedName>
        <fullName evidence="1">Uncharacterized protein</fullName>
    </submittedName>
</protein>
<reference evidence="1 2" key="1">
    <citation type="submission" date="2024-06" db="EMBL/GenBank/DDBJ databases">
        <title>The Natural Products Discovery Center: Release of the First 8490 Sequenced Strains for Exploring Actinobacteria Biosynthetic Diversity.</title>
        <authorList>
            <person name="Kalkreuter E."/>
            <person name="Kautsar S.A."/>
            <person name="Yang D."/>
            <person name="Bader C.D."/>
            <person name="Teijaro C.N."/>
            <person name="Fluegel L."/>
            <person name="Davis C.M."/>
            <person name="Simpson J.R."/>
            <person name="Lauterbach L."/>
            <person name="Steele A.D."/>
            <person name="Gui C."/>
            <person name="Meng S."/>
            <person name="Li G."/>
            <person name="Viehrig K."/>
            <person name="Ye F."/>
            <person name="Su P."/>
            <person name="Kiefer A.F."/>
            <person name="Nichols A."/>
            <person name="Cepeda A.J."/>
            <person name="Yan W."/>
            <person name="Fan B."/>
            <person name="Jiang Y."/>
            <person name="Adhikari A."/>
            <person name="Zheng C.-J."/>
            <person name="Schuster L."/>
            <person name="Cowan T.M."/>
            <person name="Smanski M.J."/>
            <person name="Chevrette M.G."/>
            <person name="De Carvalho L.P.S."/>
            <person name="Shen B."/>
        </authorList>
    </citation>
    <scope>NUCLEOTIDE SEQUENCE [LARGE SCALE GENOMIC DNA]</scope>
    <source>
        <strain evidence="1 2">NPDC000634</strain>
    </source>
</reference>
<name>A0ABV1W8T5_9ACTN</name>
<evidence type="ECO:0000313" key="1">
    <source>
        <dbReference type="EMBL" id="MER6980599.1"/>
    </source>
</evidence>
<comment type="caution">
    <text evidence="1">The sequence shown here is derived from an EMBL/GenBank/DDBJ whole genome shotgun (WGS) entry which is preliminary data.</text>
</comment>
<gene>
    <name evidence="1" type="ORF">ABT317_27425</name>
</gene>
<dbReference type="RefSeq" id="WP_208640568.1">
    <property type="nucleotide sequence ID" value="NZ_MUBM01000035.1"/>
</dbReference>
<dbReference type="EMBL" id="JBEPCU010000581">
    <property type="protein sequence ID" value="MER6980599.1"/>
    <property type="molecule type" value="Genomic_DNA"/>
</dbReference>
<organism evidence="1 2">
    <name type="scientific">Streptomyces carpinensis</name>
    <dbReference type="NCBI Taxonomy" id="66369"/>
    <lineage>
        <taxon>Bacteria</taxon>
        <taxon>Bacillati</taxon>
        <taxon>Actinomycetota</taxon>
        <taxon>Actinomycetes</taxon>
        <taxon>Kitasatosporales</taxon>
        <taxon>Streptomycetaceae</taxon>
        <taxon>Streptomyces</taxon>
    </lineage>
</organism>
<evidence type="ECO:0000313" key="2">
    <source>
        <dbReference type="Proteomes" id="UP001458415"/>
    </source>
</evidence>
<dbReference type="Proteomes" id="UP001458415">
    <property type="component" value="Unassembled WGS sequence"/>
</dbReference>
<keyword evidence="2" id="KW-1185">Reference proteome</keyword>
<proteinExistence type="predicted"/>
<accession>A0ABV1W8T5</accession>
<sequence>MGTIRDVTGLAAAYVLARLLDEPATGVVTHQHDVCLRAEDDTFTRRPLTAREHRPHVPFPAAVAPFEAGTKATGPSCHRSAHGAARG</sequence>